<dbReference type="CDD" id="cd11528">
    <property type="entry name" value="NTP-PPase_MazG_Nterm"/>
    <property type="match status" value="1"/>
</dbReference>
<keyword evidence="4" id="KW-0378">Hydrolase</keyword>
<dbReference type="InterPro" id="IPR014777">
    <property type="entry name" value="4pyrrole_Mease_sub1"/>
</dbReference>
<evidence type="ECO:0000256" key="1">
    <source>
        <dbReference type="SAM" id="Coils"/>
    </source>
</evidence>
<dbReference type="SUPFAM" id="SSF101386">
    <property type="entry name" value="all-alpha NTP pyrophosphatases"/>
    <property type="match status" value="2"/>
</dbReference>
<dbReference type="NCBIfam" id="TIGR00444">
    <property type="entry name" value="mazG"/>
    <property type="match status" value="1"/>
</dbReference>
<dbReference type="Pfam" id="PF03819">
    <property type="entry name" value="MazG"/>
    <property type="match status" value="2"/>
</dbReference>
<organism evidence="4 5">
    <name type="scientific">Paratissierella segnis</name>
    <dbReference type="NCBI Taxonomy" id="2763679"/>
    <lineage>
        <taxon>Bacteria</taxon>
        <taxon>Bacillati</taxon>
        <taxon>Bacillota</taxon>
        <taxon>Tissierellia</taxon>
        <taxon>Tissierellales</taxon>
        <taxon>Tissierellaceae</taxon>
        <taxon>Paratissierella</taxon>
    </lineage>
</organism>
<feature type="domain" description="NTP pyrophosphohydrolase MazG-like" evidence="3">
    <location>
        <begin position="252"/>
        <end position="325"/>
    </location>
</feature>
<evidence type="ECO:0000259" key="3">
    <source>
        <dbReference type="Pfam" id="PF03819"/>
    </source>
</evidence>
<dbReference type="GO" id="GO:0046052">
    <property type="term" value="P:UTP catabolic process"/>
    <property type="evidence" value="ECO:0007669"/>
    <property type="project" value="TreeGrafter"/>
</dbReference>
<dbReference type="AlphaFoldDB" id="A0A926ETG5"/>
<dbReference type="CDD" id="cd11723">
    <property type="entry name" value="YabN_N_like"/>
    <property type="match status" value="1"/>
</dbReference>
<keyword evidence="1" id="KW-0175">Coiled coil</keyword>
<feature type="coiled-coil region" evidence="1">
    <location>
        <begin position="444"/>
        <end position="483"/>
    </location>
</feature>
<dbReference type="Proteomes" id="UP000601171">
    <property type="component" value="Unassembled WGS sequence"/>
</dbReference>
<dbReference type="SUPFAM" id="SSF53790">
    <property type="entry name" value="Tetrapyrrole methylase"/>
    <property type="match status" value="1"/>
</dbReference>
<gene>
    <name evidence="4" type="primary">mazG</name>
    <name evidence="4" type="ORF">H8707_06745</name>
</gene>
<evidence type="ECO:0000313" key="4">
    <source>
        <dbReference type="EMBL" id="MBC8587933.1"/>
    </source>
</evidence>
<dbReference type="InterPro" id="IPR011551">
    <property type="entry name" value="NTP_PyrPHydrolase_MazG"/>
</dbReference>
<dbReference type="FunFam" id="1.10.287.1080:FF:000001">
    <property type="entry name" value="Nucleoside triphosphate pyrophosphohydrolase"/>
    <property type="match status" value="1"/>
</dbReference>
<accession>A0A926ETG5</accession>
<name>A0A926ETG5_9FIRM</name>
<dbReference type="InterPro" id="IPR035013">
    <property type="entry name" value="YabN_N"/>
</dbReference>
<comment type="caution">
    <text evidence="4">The sequence shown here is derived from an EMBL/GenBank/DDBJ whole genome shotgun (WGS) entry which is preliminary data.</text>
</comment>
<keyword evidence="5" id="KW-1185">Reference proteome</keyword>
<dbReference type="NCBIfam" id="NF007113">
    <property type="entry name" value="PRK09562.1"/>
    <property type="match status" value="1"/>
</dbReference>
<feature type="domain" description="Tetrapyrrole methylase" evidence="2">
    <location>
        <begin position="3"/>
        <end position="191"/>
    </location>
</feature>
<sequence>MGKIYIIGLGPGNEELLTLGAIERIESGRKNFLRTENHPSVKYFERHNIPYKSYDYIYDSEDEFNDVYVLIVEELKKESESEEEINYYVPGNPLVAERTVELLLEENLDIEIVSGMSFIEPMIELVGRDPINGLKIVDGAVFNSSMVDINVDLIITQTYNQRILSEVKIILSEIYGDDYNVYLVQNAGVRGKEKKLCIPIYKLDRLIETGPLLSIYVPKIDKNIKKVFDFNDIMGIMKVLRGVGGCQWDAKQTHDSIRECLIEEAYEVVDAIDNNDIDNIIEELGDLLLQVVFHCQIAYEEGEFFPIEVTSALANKLIFRHPHVFQEKKIVNSDEVVYNWNKLKYGKRDITGLIDKINNIPKLPALMTSFKVQEKAAEVGFDWDDIKGPIDKVDEEFKEVLEALEDFGGGDKRVEGEIGDLLFAVVNLSRLLDVNPEIALNRTIRKFVKRLKFMEDKSEELEIKLENMTLNEMEILYQEAKRQECL</sequence>
<dbReference type="PIRSF" id="PIRSF002845">
    <property type="entry name" value="Ttrprl_mtas_MazG"/>
    <property type="match status" value="1"/>
</dbReference>
<dbReference type="RefSeq" id="WP_262429378.1">
    <property type="nucleotide sequence ID" value="NZ_JACRTG010000016.1"/>
</dbReference>
<evidence type="ECO:0000259" key="2">
    <source>
        <dbReference type="Pfam" id="PF00590"/>
    </source>
</evidence>
<dbReference type="Gene3D" id="3.40.1010.10">
    <property type="entry name" value="Cobalt-precorrin-4 Transmethylase, Domain 1"/>
    <property type="match status" value="1"/>
</dbReference>
<dbReference type="InterPro" id="IPR024180">
    <property type="entry name" value="Tetrapyrrole_Mease/MazG_pred"/>
</dbReference>
<dbReference type="PANTHER" id="PTHR30522:SF0">
    <property type="entry name" value="NUCLEOSIDE TRIPHOSPHATE PYROPHOSPHOHYDROLASE"/>
    <property type="match status" value="1"/>
</dbReference>
<dbReference type="InterPro" id="IPR000878">
    <property type="entry name" value="4pyrrol_Mease"/>
</dbReference>
<dbReference type="EMBL" id="JACRTG010000016">
    <property type="protein sequence ID" value="MBC8587933.1"/>
    <property type="molecule type" value="Genomic_DNA"/>
</dbReference>
<feature type="domain" description="NTP pyrophosphohydrolase MazG-like" evidence="3">
    <location>
        <begin position="394"/>
        <end position="450"/>
    </location>
</feature>
<dbReference type="GO" id="GO:0046076">
    <property type="term" value="P:dTTP catabolic process"/>
    <property type="evidence" value="ECO:0007669"/>
    <property type="project" value="TreeGrafter"/>
</dbReference>
<dbReference type="InterPro" id="IPR003043">
    <property type="entry name" value="Uropor_MeTrfase_CS"/>
</dbReference>
<protein>
    <submittedName>
        <fullName evidence="4">Nucleoside triphosphate pyrophosphohydrolase</fullName>
        <ecNumber evidence="4">3.6.1.9</ecNumber>
    </submittedName>
</protein>
<dbReference type="PROSITE" id="PS00839">
    <property type="entry name" value="SUMT_1"/>
    <property type="match status" value="1"/>
</dbReference>
<dbReference type="PANTHER" id="PTHR30522">
    <property type="entry name" value="NUCLEOSIDE TRIPHOSPHATE PYROPHOSPHOHYDROLASE"/>
    <property type="match status" value="1"/>
</dbReference>
<dbReference type="GO" id="GO:0047429">
    <property type="term" value="F:nucleoside triphosphate diphosphatase activity"/>
    <property type="evidence" value="ECO:0007669"/>
    <property type="project" value="UniProtKB-EC"/>
</dbReference>
<dbReference type="GO" id="GO:0006950">
    <property type="term" value="P:response to stress"/>
    <property type="evidence" value="ECO:0007669"/>
    <property type="project" value="UniProtKB-ARBA"/>
</dbReference>
<reference evidence="4" key="1">
    <citation type="submission" date="2020-08" db="EMBL/GenBank/DDBJ databases">
        <title>Genome public.</title>
        <authorList>
            <person name="Liu C."/>
            <person name="Sun Q."/>
        </authorList>
    </citation>
    <scope>NUCLEOTIDE SEQUENCE</scope>
    <source>
        <strain evidence="4">BX21</strain>
    </source>
</reference>
<dbReference type="InterPro" id="IPR035996">
    <property type="entry name" value="4pyrrol_Methylase_sf"/>
</dbReference>
<dbReference type="GO" id="GO:0046061">
    <property type="term" value="P:dATP catabolic process"/>
    <property type="evidence" value="ECO:0007669"/>
    <property type="project" value="TreeGrafter"/>
</dbReference>
<evidence type="ECO:0000313" key="5">
    <source>
        <dbReference type="Proteomes" id="UP000601171"/>
    </source>
</evidence>
<dbReference type="GO" id="GO:0046081">
    <property type="term" value="P:dUTP catabolic process"/>
    <property type="evidence" value="ECO:0007669"/>
    <property type="project" value="TreeGrafter"/>
</dbReference>
<dbReference type="Pfam" id="PF00590">
    <property type="entry name" value="TP_methylase"/>
    <property type="match status" value="1"/>
</dbReference>
<proteinExistence type="predicted"/>
<dbReference type="InterPro" id="IPR048015">
    <property type="entry name" value="NTP-PPase_MazG-like_N"/>
</dbReference>
<dbReference type="GO" id="GO:0008168">
    <property type="term" value="F:methyltransferase activity"/>
    <property type="evidence" value="ECO:0007669"/>
    <property type="project" value="InterPro"/>
</dbReference>
<dbReference type="CDD" id="cd11529">
    <property type="entry name" value="NTP-PPase_MazG_Cterm"/>
    <property type="match status" value="1"/>
</dbReference>
<dbReference type="EC" id="3.6.1.9" evidence="4"/>
<dbReference type="GO" id="GO:0046047">
    <property type="term" value="P:TTP catabolic process"/>
    <property type="evidence" value="ECO:0007669"/>
    <property type="project" value="TreeGrafter"/>
</dbReference>
<dbReference type="InterPro" id="IPR004518">
    <property type="entry name" value="MazG-like_dom"/>
</dbReference>
<dbReference type="GO" id="GO:0006203">
    <property type="term" value="P:dGTP catabolic process"/>
    <property type="evidence" value="ECO:0007669"/>
    <property type="project" value="TreeGrafter"/>
</dbReference>
<dbReference type="InterPro" id="IPR048011">
    <property type="entry name" value="NTP-PPase_MazG-like_C"/>
</dbReference>
<dbReference type="Gene3D" id="1.10.287.1080">
    <property type="entry name" value="MazG-like"/>
    <property type="match status" value="2"/>
</dbReference>